<reference evidence="3" key="1">
    <citation type="submission" date="2016-10" db="EMBL/GenBank/DDBJ databases">
        <authorList>
            <person name="Varghese N."/>
            <person name="Submissions S."/>
        </authorList>
    </citation>
    <scope>NUCLEOTIDE SEQUENCE [LARGE SCALE GENOMIC DNA]</scope>
    <source>
        <strain evidence="3">DSM 15718</strain>
    </source>
</reference>
<dbReference type="Gene3D" id="3.90.550.10">
    <property type="entry name" value="Spore Coat Polysaccharide Biosynthesis Protein SpsA, Chain A"/>
    <property type="match status" value="1"/>
</dbReference>
<dbReference type="RefSeq" id="WP_091430545.1">
    <property type="nucleotide sequence ID" value="NZ_FNMV01000004.1"/>
</dbReference>
<gene>
    <name evidence="2" type="ORF">SAMN05444338_104141</name>
</gene>
<sequence>MKFKITFCIVLYRNDITMLQNAIQSILKNGIIHKLFLVDNSPTDELKKNLINSKIEYIHNPANPGFGASHNVAVEKAIGLGSNYHFIVNPDIYFEGDVIMPMVEYMANDEKIGMMMPQILNLDGTVQNLPKLLPSPFSILWRKLKKPRSAYEKFINQYELRQVSRDMIYNAPVLSGCFTLLNLQAIKKVGMYDDAFFMYFEDWDLSRRMHQHYKTIYFPSVSVYHGYDSGANKNSKLFKIFVKSAVTYFNKWGWFFDGQRKKINKEALSQFK</sequence>
<evidence type="ECO:0000313" key="2">
    <source>
        <dbReference type="EMBL" id="SDW70872.1"/>
    </source>
</evidence>
<dbReference type="STRING" id="229203.SAMN05444338_104141"/>
<protein>
    <recommendedName>
        <fullName evidence="1">Glycosyltransferase 2-like domain-containing protein</fullName>
    </recommendedName>
</protein>
<feature type="domain" description="Glycosyltransferase 2-like" evidence="1">
    <location>
        <begin position="9"/>
        <end position="163"/>
    </location>
</feature>
<dbReference type="Proteomes" id="UP000198569">
    <property type="component" value="Unassembled WGS sequence"/>
</dbReference>
<organism evidence="2 3">
    <name type="scientific">Flavobacterium degerlachei</name>
    <dbReference type="NCBI Taxonomy" id="229203"/>
    <lineage>
        <taxon>Bacteria</taxon>
        <taxon>Pseudomonadati</taxon>
        <taxon>Bacteroidota</taxon>
        <taxon>Flavobacteriia</taxon>
        <taxon>Flavobacteriales</taxon>
        <taxon>Flavobacteriaceae</taxon>
        <taxon>Flavobacterium</taxon>
    </lineage>
</organism>
<dbReference type="PANTHER" id="PTHR43179">
    <property type="entry name" value="RHAMNOSYLTRANSFERASE WBBL"/>
    <property type="match status" value="1"/>
</dbReference>
<dbReference type="EMBL" id="FNMV01000004">
    <property type="protein sequence ID" value="SDW70872.1"/>
    <property type="molecule type" value="Genomic_DNA"/>
</dbReference>
<dbReference type="Pfam" id="PF00535">
    <property type="entry name" value="Glycos_transf_2"/>
    <property type="match status" value="1"/>
</dbReference>
<dbReference type="InterPro" id="IPR029044">
    <property type="entry name" value="Nucleotide-diphossugar_trans"/>
</dbReference>
<name>A0A1H2VR33_9FLAO</name>
<dbReference type="PANTHER" id="PTHR43179:SF10">
    <property type="entry name" value="GLYCOSYL TRANSFERASE"/>
    <property type="match status" value="1"/>
</dbReference>
<keyword evidence="3" id="KW-1185">Reference proteome</keyword>
<evidence type="ECO:0000259" key="1">
    <source>
        <dbReference type="Pfam" id="PF00535"/>
    </source>
</evidence>
<proteinExistence type="predicted"/>
<accession>A0A1H2VR33</accession>
<dbReference type="SUPFAM" id="SSF53448">
    <property type="entry name" value="Nucleotide-diphospho-sugar transferases"/>
    <property type="match status" value="1"/>
</dbReference>
<evidence type="ECO:0000313" key="3">
    <source>
        <dbReference type="Proteomes" id="UP000198569"/>
    </source>
</evidence>
<dbReference type="AlphaFoldDB" id="A0A1H2VR33"/>
<dbReference type="InterPro" id="IPR001173">
    <property type="entry name" value="Glyco_trans_2-like"/>
</dbReference>
<dbReference type="OrthoDB" id="9771846at2"/>